<dbReference type="CDD" id="cd05016">
    <property type="entry name" value="SIS_PGI_2"/>
    <property type="match status" value="1"/>
</dbReference>
<dbReference type="GO" id="GO:0048029">
    <property type="term" value="F:monosaccharide binding"/>
    <property type="evidence" value="ECO:0007669"/>
    <property type="project" value="TreeGrafter"/>
</dbReference>
<sequence length="486" mass="54701">MSLKLKSGFEFDYDNLYGEGKVTDADLKSYEADLKRAHEAMKVMREKGFIRAHLSKDGEPEKVLFSQLPYVEEGHLNSPSSMKHLQELTDHVKDNVDVVVSLGIGGSYLGDKVIFDVQCGEFWNSMTKEERGGFPKVYFSGNNIDPQRTYDLIHYLEKAAEVKKCHEGGKLKVLLLVISKSGGTLDTMSNFMVIYDELGKCADIDQEVVAVTDPNMENQTLLKKLAIEKGWPQYAVPDGVGGRFSIFSEVGLTLAACVGFDIQAFLNGAKDMDQACQNEDIWQNPAMLNAALKFAASEKHGRDIEVMMPYGDYMESISMWYIQLLAESLGKQYNREGKEVCYGRTPIVAVGTRDMHSMTQQHQEGRLNKVIQFLKVKNWKHDYKIPNVFPEAKKLADIAGVTMSDALETARQSNADALTGNHRYNATFTLPELNAYHLGELLYMLAMSIAYEGELADVDAFNQPGVEAYKKIMWPRLNELKKEMDR</sequence>
<comment type="similarity">
    <text evidence="4">Belongs to the GPI family.</text>
</comment>
<dbReference type="EC" id="5.3.1.9" evidence="4"/>
<comment type="pathway">
    <text evidence="4">Carbohydrate degradation; glycolysis; D-glyceraldehyde 3-phosphate and glycerone phosphate from D-glucose: step 2/4.</text>
</comment>
<dbReference type="GO" id="GO:0051156">
    <property type="term" value="P:glucose 6-phosphate metabolic process"/>
    <property type="evidence" value="ECO:0007669"/>
    <property type="project" value="TreeGrafter"/>
</dbReference>
<dbReference type="InterPro" id="IPR035482">
    <property type="entry name" value="SIS_PGI_2"/>
</dbReference>
<evidence type="ECO:0000256" key="1">
    <source>
        <dbReference type="ARBA" id="ARBA00022432"/>
    </source>
</evidence>
<protein>
    <recommendedName>
        <fullName evidence="4">Glucose-6-phosphate isomerase</fullName>
        <ecNumber evidence="4">5.3.1.9</ecNumber>
    </recommendedName>
</protein>
<dbReference type="AlphaFoldDB" id="A0A848BEC0"/>
<dbReference type="GO" id="GO:0004347">
    <property type="term" value="F:glucose-6-phosphate isomerase activity"/>
    <property type="evidence" value="ECO:0007669"/>
    <property type="project" value="UniProtKB-EC"/>
</dbReference>
<accession>A0A848BEC0</accession>
<dbReference type="PANTHER" id="PTHR11469:SF1">
    <property type="entry name" value="GLUCOSE-6-PHOSPHATE ISOMERASE"/>
    <property type="match status" value="1"/>
</dbReference>
<dbReference type="PANTHER" id="PTHR11469">
    <property type="entry name" value="GLUCOSE-6-PHOSPHATE ISOMERASE"/>
    <property type="match status" value="1"/>
</dbReference>
<keyword evidence="6" id="KW-1185">Reference proteome</keyword>
<dbReference type="PROSITE" id="PS51463">
    <property type="entry name" value="P_GLUCOSE_ISOMERASE_3"/>
    <property type="match status" value="1"/>
</dbReference>
<dbReference type="GO" id="GO:0006094">
    <property type="term" value="P:gluconeogenesis"/>
    <property type="evidence" value="ECO:0007669"/>
    <property type="project" value="UniProtKB-KW"/>
</dbReference>
<gene>
    <name evidence="5" type="ORF">HF878_08785</name>
</gene>
<dbReference type="GO" id="GO:0097367">
    <property type="term" value="F:carbohydrate derivative binding"/>
    <property type="evidence" value="ECO:0007669"/>
    <property type="project" value="InterPro"/>
</dbReference>
<dbReference type="GO" id="GO:0005829">
    <property type="term" value="C:cytosol"/>
    <property type="evidence" value="ECO:0007669"/>
    <property type="project" value="TreeGrafter"/>
</dbReference>
<dbReference type="EMBL" id="JABAFA010000037">
    <property type="protein sequence ID" value="NMD99557.1"/>
    <property type="molecule type" value="Genomic_DNA"/>
</dbReference>
<dbReference type="InterPro" id="IPR001672">
    <property type="entry name" value="G6P_Isomerase"/>
</dbReference>
<dbReference type="GO" id="GO:0006096">
    <property type="term" value="P:glycolytic process"/>
    <property type="evidence" value="ECO:0007669"/>
    <property type="project" value="UniProtKB-UniPathway"/>
</dbReference>
<keyword evidence="3 4" id="KW-0413">Isomerase</keyword>
<dbReference type="InterPro" id="IPR046348">
    <property type="entry name" value="SIS_dom_sf"/>
</dbReference>
<evidence type="ECO:0000313" key="6">
    <source>
        <dbReference type="Proteomes" id="UP000543804"/>
    </source>
</evidence>
<dbReference type="PRINTS" id="PR00662">
    <property type="entry name" value="G6PISOMERASE"/>
</dbReference>
<dbReference type="UniPathway" id="UPA00109">
    <property type="reaction ID" value="UER00181"/>
</dbReference>
<dbReference type="RefSeq" id="WP_170077849.1">
    <property type="nucleotide sequence ID" value="NZ_JABAFA010000037.1"/>
</dbReference>
<evidence type="ECO:0000256" key="3">
    <source>
        <dbReference type="ARBA" id="ARBA00023235"/>
    </source>
</evidence>
<evidence type="ECO:0000256" key="2">
    <source>
        <dbReference type="ARBA" id="ARBA00023152"/>
    </source>
</evidence>
<name>A0A848BEC0_9FIRM</name>
<dbReference type="Proteomes" id="UP000543804">
    <property type="component" value="Unassembled WGS sequence"/>
</dbReference>
<dbReference type="Gene3D" id="3.40.50.10490">
    <property type="entry name" value="Glucose-6-phosphate isomerase like protein, domain 1"/>
    <property type="match status" value="2"/>
</dbReference>
<dbReference type="Pfam" id="PF00342">
    <property type="entry name" value="PGI"/>
    <property type="match status" value="1"/>
</dbReference>
<keyword evidence="1 4" id="KW-0312">Gluconeogenesis</keyword>
<evidence type="ECO:0000256" key="4">
    <source>
        <dbReference type="RuleBase" id="RU000612"/>
    </source>
</evidence>
<organism evidence="5 6">
    <name type="scientific">Selenomonas bovis</name>
    <dbReference type="NCBI Taxonomy" id="416586"/>
    <lineage>
        <taxon>Bacteria</taxon>
        <taxon>Bacillati</taxon>
        <taxon>Bacillota</taxon>
        <taxon>Negativicutes</taxon>
        <taxon>Selenomonadales</taxon>
        <taxon>Selenomonadaceae</taxon>
        <taxon>Selenomonas</taxon>
    </lineage>
</organism>
<evidence type="ECO:0000313" key="5">
    <source>
        <dbReference type="EMBL" id="NMD99557.1"/>
    </source>
</evidence>
<reference evidence="5 6" key="1">
    <citation type="submission" date="2020-04" db="EMBL/GenBank/DDBJ databases">
        <authorList>
            <person name="Hitch T.C.A."/>
            <person name="Wylensek D."/>
            <person name="Clavel T."/>
        </authorList>
    </citation>
    <scope>NUCLEOTIDE SEQUENCE [LARGE SCALE GENOMIC DNA]</scope>
    <source>
        <strain evidence="5 6">PG-130-P53-12</strain>
    </source>
</reference>
<dbReference type="SUPFAM" id="SSF53697">
    <property type="entry name" value="SIS domain"/>
    <property type="match status" value="1"/>
</dbReference>
<keyword evidence="2 4" id="KW-0324">Glycolysis</keyword>
<comment type="catalytic activity">
    <reaction evidence="4">
        <text>alpha-D-glucose 6-phosphate = beta-D-fructose 6-phosphate</text>
        <dbReference type="Rhea" id="RHEA:11816"/>
        <dbReference type="ChEBI" id="CHEBI:57634"/>
        <dbReference type="ChEBI" id="CHEBI:58225"/>
        <dbReference type="EC" id="5.3.1.9"/>
    </reaction>
</comment>
<proteinExistence type="inferred from homology"/>
<comment type="caution">
    <text evidence="5">The sequence shown here is derived from an EMBL/GenBank/DDBJ whole genome shotgun (WGS) entry which is preliminary data.</text>
</comment>